<accession>A0ABR1F1E6</accession>
<gene>
    <name evidence="1" type="ORF">BZA70DRAFT_283112</name>
</gene>
<dbReference type="GeneID" id="90038898"/>
<evidence type="ECO:0000313" key="1">
    <source>
        <dbReference type="EMBL" id="KAK7203670.1"/>
    </source>
</evidence>
<dbReference type="Pfam" id="PF13092">
    <property type="entry name" value="CENP-L"/>
    <property type="match status" value="1"/>
</dbReference>
<evidence type="ECO:0000313" key="2">
    <source>
        <dbReference type="Proteomes" id="UP001498771"/>
    </source>
</evidence>
<comment type="caution">
    <text evidence="1">The sequence shown here is derived from an EMBL/GenBank/DDBJ whole genome shotgun (WGS) entry which is preliminary data.</text>
</comment>
<name>A0ABR1F1E6_9ASCO</name>
<dbReference type="EMBL" id="JBBJBU010000011">
    <property type="protein sequence ID" value="KAK7203670.1"/>
    <property type="molecule type" value="Genomic_DNA"/>
</dbReference>
<reference evidence="1 2" key="1">
    <citation type="submission" date="2024-03" db="EMBL/GenBank/DDBJ databases">
        <title>Genome-scale model development and genomic sequencing of the oleaginous clade Lipomyces.</title>
        <authorList>
            <consortium name="Lawrence Berkeley National Laboratory"/>
            <person name="Czajka J.J."/>
            <person name="Han Y."/>
            <person name="Kim J."/>
            <person name="Mondo S.J."/>
            <person name="Hofstad B.A."/>
            <person name="Robles A."/>
            <person name="Haridas S."/>
            <person name="Riley R."/>
            <person name="LaButti K."/>
            <person name="Pangilinan J."/>
            <person name="Andreopoulos W."/>
            <person name="Lipzen A."/>
            <person name="Yan J."/>
            <person name="Wang M."/>
            <person name="Ng V."/>
            <person name="Grigoriev I.V."/>
            <person name="Spatafora J.W."/>
            <person name="Magnuson J.K."/>
            <person name="Baker S.E."/>
            <person name="Pomraning K.R."/>
        </authorList>
    </citation>
    <scope>NUCLEOTIDE SEQUENCE [LARGE SCALE GENOMIC DNA]</scope>
    <source>
        <strain evidence="1 2">Phaff 52-87</strain>
    </source>
</reference>
<dbReference type="RefSeq" id="XP_064766703.1">
    <property type="nucleotide sequence ID" value="XM_064913386.1"/>
</dbReference>
<organism evidence="1 2">
    <name type="scientific">Myxozyma melibiosi</name>
    <dbReference type="NCBI Taxonomy" id="54550"/>
    <lineage>
        <taxon>Eukaryota</taxon>
        <taxon>Fungi</taxon>
        <taxon>Dikarya</taxon>
        <taxon>Ascomycota</taxon>
        <taxon>Saccharomycotina</taxon>
        <taxon>Lipomycetes</taxon>
        <taxon>Lipomycetales</taxon>
        <taxon>Lipomycetaceae</taxon>
        <taxon>Myxozyma</taxon>
    </lineage>
</organism>
<dbReference type="InterPro" id="IPR025204">
    <property type="entry name" value="CENP-L"/>
</dbReference>
<sequence>MAENEGADEELAIESLLSSTLAVYQSSPIVGSARLPSPDESSCAKYLASLRKRMLPFLELVSDRYENSGRTTGIGSQSWSATTTEELRKDGQSVDVHTVKFQACKFVILVSRADNNTENDARIVIFSRASRQLHSVFAKWIELYFDVVVRPVRFSSEFLLQFVDDYVASCYRAEESTSLEIEFTTGIAEASRITLSFDAEDVQRFARSAAGGDDNGPTAVARLLNHVQASSAIKFSQLKAGRVACKGGVVSAEGKIKLVASTSQEWRVSFAERWIAEVAEIVWR</sequence>
<dbReference type="Proteomes" id="UP001498771">
    <property type="component" value="Unassembled WGS sequence"/>
</dbReference>
<protein>
    <submittedName>
        <fullName evidence="1">Kinetochore complex Sim4 subunit Fta1-domain-containing protein</fullName>
    </submittedName>
</protein>
<keyword evidence="2" id="KW-1185">Reference proteome</keyword>
<proteinExistence type="predicted"/>